<dbReference type="AlphaFoldDB" id="A0AB34HIX8"/>
<sequence>MSEDIFLNGYKKYLNLVIYERLADPVGVFYLTRSVGILNFVYWNCYLCPCPGFESSYTCIFFSSTVTGFDLWGAVVATGVVCTFYCTMAGATVKICKNQYGMGTDIIMDADP</sequence>
<keyword evidence="1" id="KW-1133">Transmembrane helix</keyword>
<organism evidence="2 3">
    <name type="scientific">Eschrichtius robustus</name>
    <name type="common">California gray whale</name>
    <name type="synonym">Eschrichtius gibbosus</name>
    <dbReference type="NCBI Taxonomy" id="9764"/>
    <lineage>
        <taxon>Eukaryota</taxon>
        <taxon>Metazoa</taxon>
        <taxon>Chordata</taxon>
        <taxon>Craniata</taxon>
        <taxon>Vertebrata</taxon>
        <taxon>Euteleostomi</taxon>
        <taxon>Mammalia</taxon>
        <taxon>Eutheria</taxon>
        <taxon>Laurasiatheria</taxon>
        <taxon>Artiodactyla</taxon>
        <taxon>Whippomorpha</taxon>
        <taxon>Cetacea</taxon>
        <taxon>Mysticeti</taxon>
        <taxon>Eschrichtiidae</taxon>
        <taxon>Eschrichtius</taxon>
    </lineage>
</organism>
<dbReference type="Proteomes" id="UP001159641">
    <property type="component" value="Unassembled WGS sequence"/>
</dbReference>
<evidence type="ECO:0000313" key="3">
    <source>
        <dbReference type="Proteomes" id="UP001159641"/>
    </source>
</evidence>
<evidence type="ECO:0000313" key="2">
    <source>
        <dbReference type="EMBL" id="KAJ8791559.1"/>
    </source>
</evidence>
<gene>
    <name evidence="2" type="ORF">J1605_020281</name>
</gene>
<proteinExistence type="predicted"/>
<reference evidence="2 3" key="1">
    <citation type="submission" date="2022-11" db="EMBL/GenBank/DDBJ databases">
        <title>Whole genome sequence of Eschrichtius robustus ER-17-0199.</title>
        <authorList>
            <person name="Bruniche-Olsen A."/>
            <person name="Black A.N."/>
            <person name="Fields C.J."/>
            <person name="Walden K."/>
            <person name="Dewoody J.A."/>
        </authorList>
    </citation>
    <scope>NUCLEOTIDE SEQUENCE [LARGE SCALE GENOMIC DNA]</scope>
    <source>
        <strain evidence="2">ER-17-0199</strain>
        <tissue evidence="2">Blubber</tissue>
    </source>
</reference>
<accession>A0AB34HIX8</accession>
<feature type="transmembrane region" description="Helical" evidence="1">
    <location>
        <begin position="71"/>
        <end position="93"/>
    </location>
</feature>
<keyword evidence="1" id="KW-0472">Membrane</keyword>
<keyword evidence="1" id="KW-0812">Transmembrane</keyword>
<evidence type="ECO:0000256" key="1">
    <source>
        <dbReference type="SAM" id="Phobius"/>
    </source>
</evidence>
<dbReference type="EMBL" id="JAIQCJ010001201">
    <property type="protein sequence ID" value="KAJ8791559.1"/>
    <property type="molecule type" value="Genomic_DNA"/>
</dbReference>
<protein>
    <submittedName>
        <fullName evidence="2">Uncharacterized protein</fullName>
    </submittedName>
</protein>
<name>A0AB34HIX8_ESCRO</name>
<keyword evidence="3" id="KW-1185">Reference proteome</keyword>
<comment type="caution">
    <text evidence="2">The sequence shown here is derived from an EMBL/GenBank/DDBJ whole genome shotgun (WGS) entry which is preliminary data.</text>
</comment>